<comment type="caution">
    <text evidence="1">The sequence shown here is derived from an EMBL/GenBank/DDBJ whole genome shotgun (WGS) entry which is preliminary data.</text>
</comment>
<reference evidence="1 2" key="1">
    <citation type="submission" date="2018-11" db="EMBL/GenBank/DDBJ databases">
        <authorList>
            <person name="Li F."/>
        </authorList>
    </citation>
    <scope>NUCLEOTIDE SEQUENCE [LARGE SCALE GENOMIC DNA]</scope>
    <source>
        <strain evidence="1 2">Gsoil 818</strain>
    </source>
</reference>
<dbReference type="EMBL" id="RJSF01000047">
    <property type="protein sequence ID" value="RNM11841.1"/>
    <property type="molecule type" value="Genomic_DNA"/>
</dbReference>
<organism evidence="1 2">
    <name type="scientific">Nocardioides pocheonensis</name>
    <dbReference type="NCBI Taxonomy" id="661485"/>
    <lineage>
        <taxon>Bacteria</taxon>
        <taxon>Bacillati</taxon>
        <taxon>Actinomycetota</taxon>
        <taxon>Actinomycetes</taxon>
        <taxon>Propionibacteriales</taxon>
        <taxon>Nocardioidaceae</taxon>
        <taxon>Nocardioides</taxon>
    </lineage>
</organism>
<evidence type="ECO:0000313" key="2">
    <source>
        <dbReference type="Proteomes" id="UP000279994"/>
    </source>
</evidence>
<proteinExistence type="predicted"/>
<dbReference type="OrthoDB" id="3239759at2"/>
<sequence>MTSAPETPLDFRTTEGLRLMLVRLRYASDGWSHDPDASDLMSYAMEKYGALARKYGYEPVEAAIAAFDAMHTRAVRVAEDPWAVVTRAVELTLIYDHRADGLLCSNQQARREVDFQRHDAERFSDRETDLADFHPAFAIPAPQEFLEFDDGESDDTEEDEEPTNAWFAVDDAVAVFVALRWPEEVARPAIEYICTRLMRAGNRGTAFEALRRDSHAQAMLDVDQRAWLVFLRVILGNQHPDRRLTSAGRGMLLRLVIGDEPQTLLADRALVAQIASIRHPARLRVAGGRRV</sequence>
<evidence type="ECO:0000313" key="1">
    <source>
        <dbReference type="EMBL" id="RNM11841.1"/>
    </source>
</evidence>
<dbReference type="Proteomes" id="UP000279994">
    <property type="component" value="Unassembled WGS sequence"/>
</dbReference>
<gene>
    <name evidence="1" type="ORF">EFL26_22115</name>
</gene>
<evidence type="ECO:0008006" key="3">
    <source>
        <dbReference type="Google" id="ProtNLM"/>
    </source>
</evidence>
<accession>A0A3N0GHC7</accession>
<name>A0A3N0GHC7_9ACTN</name>
<dbReference type="AlphaFoldDB" id="A0A3N0GHC7"/>
<dbReference type="RefSeq" id="WP_123225077.1">
    <property type="nucleotide sequence ID" value="NZ_RJSF01000047.1"/>
</dbReference>
<keyword evidence="2" id="KW-1185">Reference proteome</keyword>
<protein>
    <recommendedName>
        <fullName evidence="3">Serine/arginine repetitive matrix protein 2</fullName>
    </recommendedName>
</protein>